<dbReference type="InterPro" id="IPR025269">
    <property type="entry name" value="SAM-like_dom"/>
</dbReference>
<dbReference type="CDD" id="cd01185">
    <property type="entry name" value="INTN1_C_like"/>
    <property type="match status" value="1"/>
</dbReference>
<dbReference type="InterPro" id="IPR035386">
    <property type="entry name" value="Arm-DNA-bind_5"/>
</dbReference>
<dbReference type="SUPFAM" id="SSF56349">
    <property type="entry name" value="DNA breaking-rejoining enzymes"/>
    <property type="match status" value="1"/>
</dbReference>
<dbReference type="Gene3D" id="1.10.150.130">
    <property type="match status" value="1"/>
</dbReference>
<dbReference type="InterPro" id="IPR010998">
    <property type="entry name" value="Integrase_recombinase_N"/>
</dbReference>
<feature type="domain" description="Tyr recombinase" evidence="4">
    <location>
        <begin position="208"/>
        <end position="398"/>
    </location>
</feature>
<dbReference type="PANTHER" id="PTHR30349">
    <property type="entry name" value="PHAGE INTEGRASE-RELATED"/>
    <property type="match status" value="1"/>
</dbReference>
<evidence type="ECO:0000256" key="1">
    <source>
        <dbReference type="ARBA" id="ARBA00008857"/>
    </source>
</evidence>
<comment type="similarity">
    <text evidence="1">Belongs to the 'phage' integrase family.</text>
</comment>
<organism evidence="5 6">
    <name type="scientific">Hymenobacter jeongseonensis</name>
    <dbReference type="NCBI Taxonomy" id="2791027"/>
    <lineage>
        <taxon>Bacteria</taxon>
        <taxon>Pseudomonadati</taxon>
        <taxon>Bacteroidota</taxon>
        <taxon>Cytophagia</taxon>
        <taxon>Cytophagales</taxon>
        <taxon>Hymenobacteraceae</taxon>
        <taxon>Hymenobacter</taxon>
    </lineage>
</organism>
<dbReference type="RefSeq" id="WP_196283893.1">
    <property type="nucleotide sequence ID" value="NZ_JADQDQ010000013.1"/>
</dbReference>
<dbReference type="Gene3D" id="1.10.443.10">
    <property type="entry name" value="Intergrase catalytic core"/>
    <property type="match status" value="1"/>
</dbReference>
<comment type="caution">
    <text evidence="5">The sequence shown here is derived from an EMBL/GenBank/DDBJ whole genome shotgun (WGS) entry which is preliminary data.</text>
</comment>
<dbReference type="PANTHER" id="PTHR30349:SF64">
    <property type="entry name" value="PROPHAGE INTEGRASE INTD-RELATED"/>
    <property type="match status" value="1"/>
</dbReference>
<evidence type="ECO:0000313" key="6">
    <source>
        <dbReference type="Proteomes" id="UP000597617"/>
    </source>
</evidence>
<dbReference type="Proteomes" id="UP000597617">
    <property type="component" value="Unassembled WGS sequence"/>
</dbReference>
<keyword evidence="3" id="KW-0233">DNA recombination</keyword>
<dbReference type="Pfam" id="PF00589">
    <property type="entry name" value="Phage_integrase"/>
    <property type="match status" value="1"/>
</dbReference>
<evidence type="ECO:0000256" key="3">
    <source>
        <dbReference type="ARBA" id="ARBA00023172"/>
    </source>
</evidence>
<protein>
    <submittedName>
        <fullName evidence="5">Site-specific integrase</fullName>
    </submittedName>
</protein>
<dbReference type="Pfam" id="PF13102">
    <property type="entry name" value="Phage_int_SAM_5"/>
    <property type="match status" value="1"/>
</dbReference>
<keyword evidence="6" id="KW-1185">Reference proteome</keyword>
<dbReference type="InterPro" id="IPR013762">
    <property type="entry name" value="Integrase-like_cat_sf"/>
</dbReference>
<accession>A0ABS0INT4</accession>
<dbReference type="PROSITE" id="PS51898">
    <property type="entry name" value="TYR_RECOMBINASE"/>
    <property type="match status" value="1"/>
</dbReference>
<dbReference type="InterPro" id="IPR002104">
    <property type="entry name" value="Integrase_catalytic"/>
</dbReference>
<dbReference type="Pfam" id="PF17293">
    <property type="entry name" value="Arm-DNA-bind_5"/>
    <property type="match status" value="1"/>
</dbReference>
<dbReference type="InterPro" id="IPR050090">
    <property type="entry name" value="Tyrosine_recombinase_XerCD"/>
</dbReference>
<evidence type="ECO:0000313" key="5">
    <source>
        <dbReference type="EMBL" id="MBF9239543.1"/>
    </source>
</evidence>
<proteinExistence type="inferred from homology"/>
<dbReference type="InterPro" id="IPR011010">
    <property type="entry name" value="DNA_brk_join_enz"/>
</dbReference>
<evidence type="ECO:0000256" key="2">
    <source>
        <dbReference type="ARBA" id="ARBA00023125"/>
    </source>
</evidence>
<dbReference type="EMBL" id="JADQDQ010000013">
    <property type="protein sequence ID" value="MBF9239543.1"/>
    <property type="molecule type" value="Genomic_DNA"/>
</dbReference>
<evidence type="ECO:0000259" key="4">
    <source>
        <dbReference type="PROSITE" id="PS51898"/>
    </source>
</evidence>
<name>A0ABS0INT4_9BACT</name>
<sequence>MASVTILLKKEKANKAGEAPLYLRLIRDRKTQYIALGLRIRPADWNEELRRVKKSHPNSTRVNLFLAQKAAEAEALSLDLEMQPEPVALKGLKKALSAQSSESFLQYFTRYLAALERAGKMGTLDKASAVYSKLRTYLGTKDLLFDEMTVSFLRRYERYLGDERGNTVNTIHSNLKIFRKLVNDAIQEDLITPAMNPFLKFKLRLEKTTKTYLSEEELEKLWQLPLPEASNLFHHRNLFVFATYAGGIRISDLLQLKWANFSGSHVRLVMQKTGEPVSIKLPNRALEILQLYRQTGANSSDFIFPFLKAGRDYTQPRVLFRAIASATAYANKDLKLIAKRAEVETLISFHSSRHTFATRALTKGMPIEYVSKLLGHSSIKTTQIYAKIVNTKLDQAMDVFND</sequence>
<reference evidence="5 6" key="1">
    <citation type="submission" date="2020-11" db="EMBL/GenBank/DDBJ databases">
        <authorList>
            <person name="Kim M.K."/>
        </authorList>
    </citation>
    <scope>NUCLEOTIDE SEQUENCE [LARGE SCALE GENOMIC DNA]</scope>
    <source>
        <strain evidence="5 6">BT683</strain>
    </source>
</reference>
<gene>
    <name evidence="5" type="ORF">I2I05_19275</name>
</gene>
<keyword evidence="2" id="KW-0238">DNA-binding</keyword>